<dbReference type="SUPFAM" id="SSF57701">
    <property type="entry name" value="Zn2/Cys6 DNA-binding domain"/>
    <property type="match status" value="1"/>
</dbReference>
<keyword evidence="5" id="KW-0539">Nucleus</keyword>
<feature type="region of interest" description="Disordered" evidence="6">
    <location>
        <begin position="37"/>
        <end position="58"/>
    </location>
</feature>
<dbReference type="CDD" id="cd00067">
    <property type="entry name" value="GAL4"/>
    <property type="match status" value="1"/>
</dbReference>
<dbReference type="PANTHER" id="PTHR31845:SF10">
    <property type="entry name" value="ZN(II)2CYS6 TRANSCRIPTION FACTOR (EUROFUNG)"/>
    <property type="match status" value="1"/>
</dbReference>
<keyword evidence="9" id="KW-1185">Reference proteome</keyword>
<evidence type="ECO:0000256" key="1">
    <source>
        <dbReference type="ARBA" id="ARBA00004123"/>
    </source>
</evidence>
<dbReference type="PANTHER" id="PTHR31845">
    <property type="entry name" value="FINGER DOMAIN PROTEIN, PUTATIVE-RELATED"/>
    <property type="match status" value="1"/>
</dbReference>
<evidence type="ECO:0000256" key="2">
    <source>
        <dbReference type="ARBA" id="ARBA00023015"/>
    </source>
</evidence>
<keyword evidence="3" id="KW-0238">DNA-binding</keyword>
<accession>A0A9P8ZWP2</accession>
<evidence type="ECO:0000256" key="5">
    <source>
        <dbReference type="ARBA" id="ARBA00023242"/>
    </source>
</evidence>
<organism evidence="8 9">
    <name type="scientific">Truncatella angustata</name>
    <dbReference type="NCBI Taxonomy" id="152316"/>
    <lineage>
        <taxon>Eukaryota</taxon>
        <taxon>Fungi</taxon>
        <taxon>Dikarya</taxon>
        <taxon>Ascomycota</taxon>
        <taxon>Pezizomycotina</taxon>
        <taxon>Sordariomycetes</taxon>
        <taxon>Xylariomycetidae</taxon>
        <taxon>Amphisphaeriales</taxon>
        <taxon>Sporocadaceae</taxon>
        <taxon>Truncatella</taxon>
    </lineage>
</organism>
<keyword evidence="4" id="KW-0804">Transcription</keyword>
<evidence type="ECO:0000259" key="7">
    <source>
        <dbReference type="PROSITE" id="PS50048"/>
    </source>
</evidence>
<dbReference type="OrthoDB" id="5217604at2759"/>
<evidence type="ECO:0000313" key="8">
    <source>
        <dbReference type="EMBL" id="KAH6653942.1"/>
    </source>
</evidence>
<evidence type="ECO:0000256" key="4">
    <source>
        <dbReference type="ARBA" id="ARBA00023163"/>
    </source>
</evidence>
<dbReference type="InterPro" id="IPR001138">
    <property type="entry name" value="Zn2Cys6_DnaBD"/>
</dbReference>
<proteinExistence type="predicted"/>
<comment type="caution">
    <text evidence="8">The sequence shown here is derived from an EMBL/GenBank/DDBJ whole genome shotgun (WGS) entry which is preliminary data.</text>
</comment>
<dbReference type="PROSITE" id="PS50048">
    <property type="entry name" value="ZN2_CY6_FUNGAL_2"/>
    <property type="match status" value="1"/>
</dbReference>
<dbReference type="Gene3D" id="4.10.240.10">
    <property type="entry name" value="Zn(2)-C6 fungal-type DNA-binding domain"/>
    <property type="match status" value="1"/>
</dbReference>
<sequence>MGTNNVGPRACTTCAKAKVRCVQCTNPSKCERCNRLGKPCSQQTPAPPRSRKQKKNTKTAMLEQKLKDLNSQLRAVQTPIGYTSQGTKRRRRHLISYDYLFPGDKNDKNDMALQEAVEPQRGLPQSVSDNRQTDNTEIVAWPEAEEADILLGKYRYEMMPLFPFVMISADVTSDQLHQERPYLWKAVMLEACTLDGFRQVQFGMQLLEDLSEALLLRPKKSLDLLQGLLLYIAWYHHGLTSFQVTNLLGLARSLCLSLGFNETWLGPKQMNCEAHRLEQMRAYAGTYYLITSVFTTSRRPDALMSTAHLETICRALKDRVEHPTDELLVSMIKVQKLAHSICFMVQPGTGPALSVVPFMALMRCFKAQIESFKASLSVALRDHTSLMAHVHIAECLLYEVGIHGFPTDPDSLQGKERLELLWSLLGSLKSFLALRFKKSIATEWPRFLCIASVDFMYAFITCLKLITLQAPGWDLSLVRQNLGLGVLVERQIGELEILLQRRKPRPDGKEPRGLRIYEDPFQKLAANLKRVVSVLKAMPDPSATVPAVTQTTSPLAPDGAPYGLDIPPSLDPDAFQTMWDDDNLFDTAYWNAAYDYPLESPCI</sequence>
<dbReference type="GO" id="GO:0008270">
    <property type="term" value="F:zinc ion binding"/>
    <property type="evidence" value="ECO:0007669"/>
    <property type="project" value="InterPro"/>
</dbReference>
<keyword evidence="2" id="KW-0805">Transcription regulation</keyword>
<dbReference type="GO" id="GO:0005634">
    <property type="term" value="C:nucleus"/>
    <property type="evidence" value="ECO:0007669"/>
    <property type="project" value="UniProtKB-SubCell"/>
</dbReference>
<name>A0A9P8ZWP2_9PEZI</name>
<feature type="domain" description="Zn(2)-C6 fungal-type" evidence="7">
    <location>
        <begin position="10"/>
        <end position="42"/>
    </location>
</feature>
<dbReference type="GO" id="GO:0000981">
    <property type="term" value="F:DNA-binding transcription factor activity, RNA polymerase II-specific"/>
    <property type="evidence" value="ECO:0007669"/>
    <property type="project" value="InterPro"/>
</dbReference>
<dbReference type="RefSeq" id="XP_045958212.1">
    <property type="nucleotide sequence ID" value="XM_046095843.1"/>
</dbReference>
<evidence type="ECO:0000256" key="6">
    <source>
        <dbReference type="SAM" id="MobiDB-lite"/>
    </source>
</evidence>
<dbReference type="InterPro" id="IPR051089">
    <property type="entry name" value="prtT"/>
</dbReference>
<dbReference type="GeneID" id="70124736"/>
<dbReference type="AlphaFoldDB" id="A0A9P8ZWP2"/>
<dbReference type="GO" id="GO:0000976">
    <property type="term" value="F:transcription cis-regulatory region binding"/>
    <property type="evidence" value="ECO:0007669"/>
    <property type="project" value="TreeGrafter"/>
</dbReference>
<evidence type="ECO:0000256" key="3">
    <source>
        <dbReference type="ARBA" id="ARBA00023125"/>
    </source>
</evidence>
<dbReference type="Proteomes" id="UP000758603">
    <property type="component" value="Unassembled WGS sequence"/>
</dbReference>
<dbReference type="InterPro" id="IPR036864">
    <property type="entry name" value="Zn2-C6_fun-type_DNA-bd_sf"/>
</dbReference>
<reference evidence="8" key="1">
    <citation type="journal article" date="2021" name="Nat. Commun.">
        <title>Genetic determinants of endophytism in the Arabidopsis root mycobiome.</title>
        <authorList>
            <person name="Mesny F."/>
            <person name="Miyauchi S."/>
            <person name="Thiergart T."/>
            <person name="Pickel B."/>
            <person name="Atanasova L."/>
            <person name="Karlsson M."/>
            <person name="Huettel B."/>
            <person name="Barry K.W."/>
            <person name="Haridas S."/>
            <person name="Chen C."/>
            <person name="Bauer D."/>
            <person name="Andreopoulos W."/>
            <person name="Pangilinan J."/>
            <person name="LaButti K."/>
            <person name="Riley R."/>
            <person name="Lipzen A."/>
            <person name="Clum A."/>
            <person name="Drula E."/>
            <person name="Henrissat B."/>
            <person name="Kohler A."/>
            <person name="Grigoriev I.V."/>
            <person name="Martin F.M."/>
            <person name="Hacquard S."/>
        </authorList>
    </citation>
    <scope>NUCLEOTIDE SEQUENCE</scope>
    <source>
        <strain evidence="8">MPI-SDFR-AT-0073</strain>
    </source>
</reference>
<gene>
    <name evidence="8" type="ORF">BKA67DRAFT_265293</name>
</gene>
<dbReference type="PROSITE" id="PS00463">
    <property type="entry name" value="ZN2_CY6_FUNGAL_1"/>
    <property type="match status" value="1"/>
</dbReference>
<comment type="subcellular location">
    <subcellularLocation>
        <location evidence="1">Nucleus</location>
    </subcellularLocation>
</comment>
<dbReference type="EMBL" id="JAGPXC010000004">
    <property type="protein sequence ID" value="KAH6653942.1"/>
    <property type="molecule type" value="Genomic_DNA"/>
</dbReference>
<protein>
    <recommendedName>
        <fullName evidence="7">Zn(2)-C6 fungal-type domain-containing protein</fullName>
    </recommendedName>
</protein>
<evidence type="ECO:0000313" key="9">
    <source>
        <dbReference type="Proteomes" id="UP000758603"/>
    </source>
</evidence>